<evidence type="ECO:0008006" key="3">
    <source>
        <dbReference type="Google" id="ProtNLM"/>
    </source>
</evidence>
<sequence length="77" mass="8730">AKKAGCKISFDVNYRGKLWTPEEAGKSIRAILPYVDYCSAGSLDAQHFLGIPPYTGESDKEETIYYYQKMQEAYPNI</sequence>
<accession>A0AAP2VN17</accession>
<evidence type="ECO:0000313" key="2">
    <source>
        <dbReference type="Proteomes" id="UP001198806"/>
    </source>
</evidence>
<dbReference type="InterPro" id="IPR029056">
    <property type="entry name" value="Ribokinase-like"/>
</dbReference>
<dbReference type="SUPFAM" id="SSF53613">
    <property type="entry name" value="Ribokinase-like"/>
    <property type="match status" value="1"/>
</dbReference>
<gene>
    <name evidence="1" type="ORF">LI194_22350</name>
</gene>
<comment type="caution">
    <text evidence="1">The sequence shown here is derived from an EMBL/GenBank/DDBJ whole genome shotgun (WGS) entry which is preliminary data.</text>
</comment>
<dbReference type="Gene3D" id="3.40.1190.20">
    <property type="match status" value="1"/>
</dbReference>
<evidence type="ECO:0000313" key="1">
    <source>
        <dbReference type="EMBL" id="MCB6520519.1"/>
    </source>
</evidence>
<reference evidence="1" key="1">
    <citation type="submission" date="2021-10" db="EMBL/GenBank/DDBJ databases">
        <title>Collection of gut derived symbiotic bacterial strains cultured from healthy donors.</title>
        <authorList>
            <person name="Lin H."/>
            <person name="Littmann E."/>
            <person name="Kohout C."/>
            <person name="Pamer E.G."/>
        </authorList>
    </citation>
    <scope>NUCLEOTIDE SEQUENCE</scope>
    <source>
        <strain evidence="1">DFI.2.94</strain>
    </source>
</reference>
<proteinExistence type="predicted"/>
<protein>
    <recommendedName>
        <fullName evidence="3">Sugar kinase</fullName>
    </recommendedName>
</protein>
<feature type="non-terminal residue" evidence="1">
    <location>
        <position position="1"/>
    </location>
</feature>
<feature type="non-terminal residue" evidence="1">
    <location>
        <position position="77"/>
    </location>
</feature>
<name>A0AAP2VN17_PARDI</name>
<organism evidence="1 2">
    <name type="scientific">Parabacteroides distasonis</name>
    <dbReference type="NCBI Taxonomy" id="823"/>
    <lineage>
        <taxon>Bacteria</taxon>
        <taxon>Pseudomonadati</taxon>
        <taxon>Bacteroidota</taxon>
        <taxon>Bacteroidia</taxon>
        <taxon>Bacteroidales</taxon>
        <taxon>Tannerellaceae</taxon>
        <taxon>Parabacteroides</taxon>
    </lineage>
</organism>
<dbReference type="EMBL" id="JAJCNI010000207">
    <property type="protein sequence ID" value="MCB6520519.1"/>
    <property type="molecule type" value="Genomic_DNA"/>
</dbReference>
<dbReference type="GO" id="GO:0003824">
    <property type="term" value="F:catalytic activity"/>
    <property type="evidence" value="ECO:0007669"/>
    <property type="project" value="UniProtKB-ARBA"/>
</dbReference>
<dbReference type="AlphaFoldDB" id="A0AAP2VN17"/>
<dbReference type="Proteomes" id="UP001198806">
    <property type="component" value="Unassembled WGS sequence"/>
</dbReference>